<evidence type="ECO:0000313" key="2">
    <source>
        <dbReference type="Proteomes" id="UP000595703"/>
    </source>
</evidence>
<proteinExistence type="predicted"/>
<sequence>MAPRLAEFLPEVPLGPRAVVAVVIGAAVERGADPVVCAPTVLAGVGEALAGAEEFAARWAATGGGDLPDPERTDPEDAVFDRVGQPATEAWWTLPQWEMAAVAVLNHKPVRVALADRTALIDAAERVGDATGGGLKYLRYMLAVLDDEPLVVLHRGTGTGYRVRISGLGDNFQLHTLLAGELVGGGHVPGDAPEAAAVAACRSGASGAPGTEGALDTTGSFDLAAADGTRVWNEGIPADIPAVEGVRVLVLDPPSYARAWSAGRLFSHMPGELVLEAVLPAEEAAGWLARTAPALSARGA</sequence>
<dbReference type="EMBL" id="AP018365">
    <property type="protein sequence ID" value="BBA96262.1"/>
    <property type="molecule type" value="Genomic_DNA"/>
</dbReference>
<accession>A0A7U3UPE7</accession>
<reference evidence="1 2" key="4">
    <citation type="journal article" date="2020" name="Sci. Rep.">
        <title>beta-carboline chemical signals induce reveromycin production through a LuxR family regulator in Streptomyces sp. SN-593.</title>
        <authorList>
            <person name="Panthee S."/>
            <person name="Kito N."/>
            <person name="Hayashi T."/>
            <person name="Shimizu T."/>
            <person name="Ishikawa J."/>
            <person name="Hamamoto H."/>
            <person name="Osada H."/>
            <person name="Takahashi S."/>
        </authorList>
    </citation>
    <scope>NUCLEOTIDE SEQUENCE [LARGE SCALE GENOMIC DNA]</scope>
    <source>
        <strain evidence="1 2">SN-593</strain>
    </source>
</reference>
<organism evidence="1 2">
    <name type="scientific">Actinacidiphila reveromycinica</name>
    <dbReference type="NCBI Taxonomy" id="659352"/>
    <lineage>
        <taxon>Bacteria</taxon>
        <taxon>Bacillati</taxon>
        <taxon>Actinomycetota</taxon>
        <taxon>Actinomycetes</taxon>
        <taxon>Kitasatosporales</taxon>
        <taxon>Streptomycetaceae</taxon>
        <taxon>Actinacidiphila</taxon>
    </lineage>
</organism>
<dbReference type="Proteomes" id="UP000595703">
    <property type="component" value="Chromosome"/>
</dbReference>
<evidence type="ECO:0000313" key="1">
    <source>
        <dbReference type="EMBL" id="BBA96262.1"/>
    </source>
</evidence>
<name>A0A7U3UPE7_9ACTN</name>
<gene>
    <name evidence="1" type="ORF">RVR_1476</name>
</gene>
<reference evidence="1 2" key="3">
    <citation type="journal article" date="2011" name="Nat. Chem. Biol.">
        <title>Reveromycin A biosynthesis uses RevG and RevJ for stereospecific spiroacetal formation.</title>
        <authorList>
            <person name="Takahashi S."/>
            <person name="Toyoda A."/>
            <person name="Sekiyama Y."/>
            <person name="Takagi H."/>
            <person name="Nogawa T."/>
            <person name="Uramoto M."/>
            <person name="Suzuki R."/>
            <person name="Koshino H."/>
            <person name="Kumano T."/>
            <person name="Panthee S."/>
            <person name="Dairi T."/>
            <person name="Ishikawa J."/>
            <person name="Ikeda H."/>
            <person name="Sakaki Y."/>
            <person name="Osada H."/>
        </authorList>
    </citation>
    <scope>NUCLEOTIDE SEQUENCE [LARGE SCALE GENOMIC DNA]</scope>
    <source>
        <strain evidence="1 2">SN-593</strain>
    </source>
</reference>
<dbReference type="AlphaFoldDB" id="A0A7U3UPE7"/>
<keyword evidence="2" id="KW-1185">Reference proteome</keyword>
<reference evidence="1 2" key="2">
    <citation type="journal article" date="2011" name="J. Antibiot.">
        <title>Furaquinocins I and J: novel polyketide isoprenoid hybrid compounds from Streptomyces reveromyceticus SN-593.</title>
        <authorList>
            <person name="Panthee S."/>
            <person name="Takahashi S."/>
            <person name="Takagi H."/>
            <person name="Nogawa T."/>
            <person name="Oowada E."/>
            <person name="Uramoto M."/>
            <person name="Osada H."/>
        </authorList>
    </citation>
    <scope>NUCLEOTIDE SEQUENCE [LARGE SCALE GENOMIC DNA]</scope>
    <source>
        <strain evidence="1 2">SN-593</strain>
    </source>
</reference>
<reference evidence="1 2" key="1">
    <citation type="journal article" date="2010" name="J. Bacteriol.">
        <title>Biochemical characterization of a novel indole prenyltransferase from Streptomyces sp. SN-593.</title>
        <authorList>
            <person name="Takahashi S."/>
            <person name="Takagi H."/>
            <person name="Toyoda A."/>
            <person name="Uramoto M."/>
            <person name="Nogawa T."/>
            <person name="Ueki M."/>
            <person name="Sakaki Y."/>
            <person name="Osada H."/>
        </authorList>
    </citation>
    <scope>NUCLEOTIDE SEQUENCE [LARGE SCALE GENOMIC DNA]</scope>
    <source>
        <strain evidence="1 2">SN-593</strain>
    </source>
</reference>
<protein>
    <submittedName>
        <fullName evidence="1">Uncharacterized protein</fullName>
    </submittedName>
</protein>
<dbReference type="KEGG" id="arev:RVR_1476"/>